<evidence type="ECO:0008006" key="4">
    <source>
        <dbReference type="Google" id="ProtNLM"/>
    </source>
</evidence>
<feature type="compositionally biased region" description="Polar residues" evidence="1">
    <location>
        <begin position="423"/>
        <end position="450"/>
    </location>
</feature>
<dbReference type="KEGG" id="pno:SNOG_09146"/>
<evidence type="ECO:0000313" key="2">
    <source>
        <dbReference type="EMBL" id="QRD00589.1"/>
    </source>
</evidence>
<feature type="region of interest" description="Disordered" evidence="1">
    <location>
        <begin position="704"/>
        <end position="742"/>
    </location>
</feature>
<feature type="compositionally biased region" description="Basic and acidic residues" evidence="1">
    <location>
        <begin position="623"/>
        <end position="633"/>
    </location>
</feature>
<feature type="compositionally biased region" description="Low complexity" evidence="1">
    <location>
        <begin position="21"/>
        <end position="32"/>
    </location>
</feature>
<sequence length="820" mass="90185">MFTSHKGDMASQSRQSSVDMSATLSLSSASTTDRWASQGFEELPYGVMQSPERKVRAHPSKRTSVFNMRSRSNTAASTSSTVPSMSPPTISHFDSSRPGTPSYDELSGSMKALFRGKKGKRLSESVSSNMMFAEYQEKEASDKRTSVLRKVKRKYHHEEALPAGLKHRISSPFGFQHLTHADRQHHAVYEHAAGNKLSSGFRTVPTSAATGANESQLHFSNFSSENLAGSDHQSFTQSPQIEQSGSPVQGHDRKPALRLTRSVESFSQPGVNMRNHRHSQSVLAPPRMSSLAPLAPIHDLPEDANQHVGNHPSARRSKRESGVWDSFSLASVSAEPSLPGTKDENVYLGHAFTTPDDTAIPAMPLSFSPCLDDVSEEPEYFSRPRPAPRPPARSPSTPRSPYFDSMIFSNPRSPKGRGRNRALSHTSPRSTNQGNSTSRPGSQASETLGSASFGRHSLARKPSTKRRQSNTWRMFEESWEEDIDYIYDNALEADCDLEWDRVSDVDVEERLHSSFDQTYRQGRRASSSVEPLSRGLEPAFEPTTRDFRVSLLVPNVPDLVPTSATSVSTPGTGLTTPCDPFQGRSEGQLEGFMVSPSLLVPQEYKDDQEHMYEEMLNAYDDSDRHFPMLDPRHSATSSARSRRSSYDSSLMSSIQGSALWSSPVRRSASSAGSVPDLVPSRRTTRRDLSFSLVVDQLSDSVASLSHLDEEKEDNDITPPGRTLGNRTFFPAADESEEPSNDTIDIGEKLKASLELARHSSRGSRHSQARHKPARSDGAANLLAAASDLPTKPRRRAATASGRSPLLNLFPTPPQSSPSLH</sequence>
<dbReference type="OMA" id="SHTDRHQ"/>
<organism evidence="2 3">
    <name type="scientific">Phaeosphaeria nodorum (strain SN15 / ATCC MYA-4574 / FGSC 10173)</name>
    <name type="common">Glume blotch fungus</name>
    <name type="synonym">Parastagonospora nodorum</name>
    <dbReference type="NCBI Taxonomy" id="321614"/>
    <lineage>
        <taxon>Eukaryota</taxon>
        <taxon>Fungi</taxon>
        <taxon>Dikarya</taxon>
        <taxon>Ascomycota</taxon>
        <taxon>Pezizomycotina</taxon>
        <taxon>Dothideomycetes</taxon>
        <taxon>Pleosporomycetidae</taxon>
        <taxon>Pleosporales</taxon>
        <taxon>Pleosporineae</taxon>
        <taxon>Phaeosphaeriaceae</taxon>
        <taxon>Parastagonospora</taxon>
    </lineage>
</organism>
<feature type="compositionally biased region" description="Basic residues" evidence="1">
    <location>
        <begin position="758"/>
        <end position="772"/>
    </location>
</feature>
<reference evidence="3" key="1">
    <citation type="journal article" date="2021" name="BMC Genomics">
        <title>Chromosome-level genome assembly and manually-curated proteome of model necrotroph Parastagonospora nodorum Sn15 reveals a genome-wide trove of candidate effector homologs, and redundancy of virulence-related functions within an accessory chromosome.</title>
        <authorList>
            <person name="Bertazzoni S."/>
            <person name="Jones D.A.B."/>
            <person name="Phan H.T."/>
            <person name="Tan K.-C."/>
            <person name="Hane J.K."/>
        </authorList>
    </citation>
    <scope>NUCLEOTIDE SEQUENCE [LARGE SCALE GENOMIC DNA]</scope>
    <source>
        <strain evidence="3">SN15 / ATCC MYA-4574 / FGSC 10173)</strain>
    </source>
</reference>
<dbReference type="AlphaFoldDB" id="A0A7U2I3N3"/>
<feature type="compositionally biased region" description="Low complexity" evidence="1">
    <location>
        <begin position="70"/>
        <end position="91"/>
    </location>
</feature>
<feature type="compositionally biased region" description="Basic residues" evidence="1">
    <location>
        <begin position="457"/>
        <end position="468"/>
    </location>
</feature>
<evidence type="ECO:0000256" key="1">
    <source>
        <dbReference type="SAM" id="MobiDB-lite"/>
    </source>
</evidence>
<feature type="region of interest" description="Disordered" evidence="1">
    <location>
        <begin position="755"/>
        <end position="820"/>
    </location>
</feature>
<feature type="region of interest" description="Disordered" evidence="1">
    <location>
        <begin position="1"/>
        <end position="103"/>
    </location>
</feature>
<accession>A0A7U2I3N3</accession>
<dbReference type="VEuPathDB" id="FungiDB:JI435_091460"/>
<dbReference type="Proteomes" id="UP000663193">
    <property type="component" value="Chromosome 11"/>
</dbReference>
<dbReference type="EMBL" id="CP069033">
    <property type="protein sequence ID" value="QRD00589.1"/>
    <property type="molecule type" value="Genomic_DNA"/>
</dbReference>
<evidence type="ECO:0000313" key="3">
    <source>
        <dbReference type="Proteomes" id="UP000663193"/>
    </source>
</evidence>
<protein>
    <recommendedName>
        <fullName evidence="4">CRIB domain-containing protein</fullName>
    </recommendedName>
</protein>
<proteinExistence type="predicted"/>
<keyword evidence="3" id="KW-1185">Reference proteome</keyword>
<feature type="compositionally biased region" description="Pro residues" evidence="1">
    <location>
        <begin position="810"/>
        <end position="820"/>
    </location>
</feature>
<feature type="compositionally biased region" description="Polar residues" evidence="1">
    <location>
        <begin position="10"/>
        <end position="20"/>
    </location>
</feature>
<gene>
    <name evidence="2" type="ORF">JI435_091460</name>
</gene>
<feature type="region of interest" description="Disordered" evidence="1">
    <location>
        <begin position="224"/>
        <end position="254"/>
    </location>
</feature>
<feature type="compositionally biased region" description="Polar residues" evidence="1">
    <location>
        <begin position="224"/>
        <end position="247"/>
    </location>
</feature>
<name>A0A7U2I3N3_PHANO</name>
<dbReference type="RefSeq" id="XP_001799448.1">
    <property type="nucleotide sequence ID" value="XM_001799396.1"/>
</dbReference>
<feature type="region of interest" description="Disordered" evidence="1">
    <location>
        <begin position="623"/>
        <end position="647"/>
    </location>
</feature>
<feature type="region of interest" description="Disordered" evidence="1">
    <location>
        <begin position="375"/>
        <end position="470"/>
    </location>
</feature>
<dbReference type="OrthoDB" id="24581at2759"/>